<keyword evidence="3" id="KW-1185">Reference proteome</keyword>
<dbReference type="Proteomes" id="UP000324233">
    <property type="component" value="Chromosome"/>
</dbReference>
<dbReference type="Gene3D" id="3.10.180.10">
    <property type="entry name" value="2,3-Dihydroxybiphenyl 1,2-Dioxygenase, domain 1"/>
    <property type="match status" value="1"/>
</dbReference>
<evidence type="ECO:0000313" key="3">
    <source>
        <dbReference type="Proteomes" id="UP000324233"/>
    </source>
</evidence>
<protein>
    <submittedName>
        <fullName evidence="2">Glyoxalase-like domain protein</fullName>
    </submittedName>
</protein>
<name>A0A5B9W0Q8_9BACT</name>
<dbReference type="Pfam" id="PF00903">
    <property type="entry name" value="Glyoxalase"/>
    <property type="match status" value="1"/>
</dbReference>
<gene>
    <name evidence="2" type="ORF">OJF2_23340</name>
</gene>
<dbReference type="EMBL" id="CP042997">
    <property type="protein sequence ID" value="QEH33804.1"/>
    <property type="molecule type" value="Genomic_DNA"/>
</dbReference>
<accession>A0A5B9W0Q8</accession>
<dbReference type="InterPro" id="IPR004360">
    <property type="entry name" value="Glyas_Fos-R_dOase_dom"/>
</dbReference>
<dbReference type="KEGG" id="agv:OJF2_23340"/>
<dbReference type="PROSITE" id="PS51819">
    <property type="entry name" value="VOC"/>
    <property type="match status" value="1"/>
</dbReference>
<dbReference type="SUPFAM" id="SSF54593">
    <property type="entry name" value="Glyoxalase/Bleomycin resistance protein/Dihydroxybiphenyl dioxygenase"/>
    <property type="match status" value="1"/>
</dbReference>
<organism evidence="2 3">
    <name type="scientific">Aquisphaera giovannonii</name>
    <dbReference type="NCBI Taxonomy" id="406548"/>
    <lineage>
        <taxon>Bacteria</taxon>
        <taxon>Pseudomonadati</taxon>
        <taxon>Planctomycetota</taxon>
        <taxon>Planctomycetia</taxon>
        <taxon>Isosphaerales</taxon>
        <taxon>Isosphaeraceae</taxon>
        <taxon>Aquisphaera</taxon>
    </lineage>
</organism>
<dbReference type="InterPro" id="IPR029068">
    <property type="entry name" value="Glyas_Bleomycin-R_OHBP_Dase"/>
</dbReference>
<feature type="domain" description="VOC" evidence="1">
    <location>
        <begin position="3"/>
        <end position="118"/>
    </location>
</feature>
<proteinExistence type="predicted"/>
<dbReference type="AlphaFoldDB" id="A0A5B9W0Q8"/>
<sequence length="134" mass="14943">MAGFAQLTAMLQTRDMAGTIAFYTGLLGFSVASRWPLEDPVWCLLERDGARVMFMTNDHLGKPAMTGTLYIQTDDVLEVHRRLEGHVHVLWGPEVYEYGMHEFAIKDCNGYTISFGEPTDPAELQTSKEPSGVS</sequence>
<evidence type="ECO:0000313" key="2">
    <source>
        <dbReference type="EMBL" id="QEH33804.1"/>
    </source>
</evidence>
<dbReference type="RefSeq" id="WP_168221727.1">
    <property type="nucleotide sequence ID" value="NZ_CP042997.1"/>
</dbReference>
<dbReference type="InterPro" id="IPR037523">
    <property type="entry name" value="VOC_core"/>
</dbReference>
<reference evidence="2 3" key="1">
    <citation type="submission" date="2019-08" db="EMBL/GenBank/DDBJ databases">
        <title>Deep-cultivation of Planctomycetes and their phenomic and genomic characterization uncovers novel biology.</title>
        <authorList>
            <person name="Wiegand S."/>
            <person name="Jogler M."/>
            <person name="Boedeker C."/>
            <person name="Pinto D."/>
            <person name="Vollmers J."/>
            <person name="Rivas-Marin E."/>
            <person name="Kohn T."/>
            <person name="Peeters S.H."/>
            <person name="Heuer A."/>
            <person name="Rast P."/>
            <person name="Oberbeckmann S."/>
            <person name="Bunk B."/>
            <person name="Jeske O."/>
            <person name="Meyerdierks A."/>
            <person name="Storesund J.E."/>
            <person name="Kallscheuer N."/>
            <person name="Luecker S."/>
            <person name="Lage O.M."/>
            <person name="Pohl T."/>
            <person name="Merkel B.J."/>
            <person name="Hornburger P."/>
            <person name="Mueller R.-W."/>
            <person name="Bruemmer F."/>
            <person name="Labrenz M."/>
            <person name="Spormann A.M."/>
            <person name="Op den Camp H."/>
            <person name="Overmann J."/>
            <person name="Amann R."/>
            <person name="Jetten M.S.M."/>
            <person name="Mascher T."/>
            <person name="Medema M.H."/>
            <person name="Devos D.P."/>
            <person name="Kaster A.-K."/>
            <person name="Ovreas L."/>
            <person name="Rohde M."/>
            <person name="Galperin M.Y."/>
            <person name="Jogler C."/>
        </authorList>
    </citation>
    <scope>NUCLEOTIDE SEQUENCE [LARGE SCALE GENOMIC DNA]</scope>
    <source>
        <strain evidence="2 3">OJF2</strain>
    </source>
</reference>
<evidence type="ECO:0000259" key="1">
    <source>
        <dbReference type="PROSITE" id="PS51819"/>
    </source>
</evidence>